<dbReference type="EMBL" id="JQED01000037">
    <property type="protein sequence ID" value="KGJ90127.1"/>
    <property type="molecule type" value="Genomic_DNA"/>
</dbReference>
<name>A0A099KJM0_COLPS</name>
<proteinExistence type="predicted"/>
<protein>
    <recommendedName>
        <fullName evidence="4">Metallo-beta-lactamase domain-containing protein</fullName>
    </recommendedName>
</protein>
<keyword evidence="1" id="KW-0732">Signal</keyword>
<dbReference type="OrthoDB" id="6288101at2"/>
<dbReference type="SUPFAM" id="SSF56281">
    <property type="entry name" value="Metallo-hydrolase/oxidoreductase"/>
    <property type="match status" value="1"/>
</dbReference>
<accession>A0A099KJM0</accession>
<evidence type="ECO:0000313" key="3">
    <source>
        <dbReference type="Proteomes" id="UP000029843"/>
    </source>
</evidence>
<dbReference type="Proteomes" id="UP000029843">
    <property type="component" value="Unassembled WGS sequence"/>
</dbReference>
<dbReference type="Gene3D" id="3.60.15.10">
    <property type="entry name" value="Ribonuclease Z/Hydroxyacylglutathione hydrolase-like"/>
    <property type="match status" value="1"/>
</dbReference>
<evidence type="ECO:0008006" key="4">
    <source>
        <dbReference type="Google" id="ProtNLM"/>
    </source>
</evidence>
<gene>
    <name evidence="2" type="ORF">ND2E_3683</name>
</gene>
<evidence type="ECO:0000313" key="2">
    <source>
        <dbReference type="EMBL" id="KGJ90127.1"/>
    </source>
</evidence>
<evidence type="ECO:0000256" key="1">
    <source>
        <dbReference type="SAM" id="SignalP"/>
    </source>
</evidence>
<comment type="caution">
    <text evidence="2">The sequence shown here is derived from an EMBL/GenBank/DDBJ whole genome shotgun (WGS) entry which is preliminary data.</text>
</comment>
<dbReference type="AlphaFoldDB" id="A0A099KJM0"/>
<reference evidence="2 3" key="1">
    <citation type="submission" date="2014-08" db="EMBL/GenBank/DDBJ databases">
        <title>Genomic and Phenotypic Diversity of Colwellia psychrerythraea strains from Disparate Marine Basins.</title>
        <authorList>
            <person name="Techtmann S.M."/>
            <person name="Stelling S.C."/>
            <person name="Utturkar S.M."/>
            <person name="Alshibli N."/>
            <person name="Harris A."/>
            <person name="Brown S.D."/>
            <person name="Hazen T.C."/>
        </authorList>
    </citation>
    <scope>NUCLEOTIDE SEQUENCE [LARGE SCALE GENOMIC DNA]</scope>
    <source>
        <strain evidence="2 3">ND2E</strain>
    </source>
</reference>
<organism evidence="2 3">
    <name type="scientific">Colwellia psychrerythraea</name>
    <name type="common">Vibrio psychroerythus</name>
    <dbReference type="NCBI Taxonomy" id="28229"/>
    <lineage>
        <taxon>Bacteria</taxon>
        <taxon>Pseudomonadati</taxon>
        <taxon>Pseudomonadota</taxon>
        <taxon>Gammaproteobacteria</taxon>
        <taxon>Alteromonadales</taxon>
        <taxon>Colwelliaceae</taxon>
        <taxon>Colwellia</taxon>
    </lineage>
</organism>
<dbReference type="RefSeq" id="WP_033094509.1">
    <property type="nucleotide sequence ID" value="NZ_JQED01000037.1"/>
</dbReference>
<dbReference type="PATRIC" id="fig|28229.4.peg.2835"/>
<dbReference type="InterPro" id="IPR036866">
    <property type="entry name" value="RibonucZ/Hydroxyglut_hydro"/>
</dbReference>
<sequence length="478" mass="55569">MIYYLKACVYLSLFTVTTATASIKEAQEFIAKLKINYQDTLKINTFSLKYHFLNKQYRDNNYWDYQTPNRVMSQRMVEVDLVKKHFYDNDILYYSGGRLFDRAQFQNDNESFYYEKSNTVYGKAIINKGMGNFDRFISYLVMNIDFLAVRPLLEESNIERNITLHQNKETDEITLTHKVSDDNVIDYEFSHNPLHLVSINKKSRREVYIYKDYQTTRGISFARSVNSYVNGAAQPAYIKFIDQFDAIKQVDPRKLQLPPGYGPEIPNSDGILVTKEIAADLYLVTDPSARRNSLFKVIGDEIMVFGASGYSRLAEKLIKLIHNQFPNKKISSVYVTHPHGHQIAGLKVFAKQGIEILADEYSIAAIKAYPPFADEIDNFKFRTIEHEKDIDGTHFYVLENLHSKRQGFVYFKASGVIFQSHFLHIPFDNTLAKVIPNYTRTFIDFVRNKQLKVKRIVANYRNNNISVETMNKTYDVNI</sequence>
<feature type="chain" id="PRO_5001956999" description="Metallo-beta-lactamase domain-containing protein" evidence="1">
    <location>
        <begin position="22"/>
        <end position="478"/>
    </location>
</feature>
<feature type="signal peptide" evidence="1">
    <location>
        <begin position="1"/>
        <end position="21"/>
    </location>
</feature>